<keyword evidence="5" id="KW-1185">Reference proteome</keyword>
<evidence type="ECO:0000313" key="5">
    <source>
        <dbReference type="Proteomes" id="UP000192366"/>
    </source>
</evidence>
<feature type="domain" description="HTH tetR-type" evidence="3">
    <location>
        <begin position="6"/>
        <end position="66"/>
    </location>
</feature>
<dbReference type="PRINTS" id="PR00455">
    <property type="entry name" value="HTHTETR"/>
</dbReference>
<name>A0A1W9YQG8_MYCBA</name>
<dbReference type="EMBL" id="MVHJ01000031">
    <property type="protein sequence ID" value="ORA02293.1"/>
    <property type="molecule type" value="Genomic_DNA"/>
</dbReference>
<accession>A0A1W9YQG8</accession>
<dbReference type="RefSeq" id="WP_083061476.1">
    <property type="nucleotide sequence ID" value="NZ_JACKVM010000008.1"/>
</dbReference>
<dbReference type="AlphaFoldDB" id="A0A1W9YQG8"/>
<dbReference type="Pfam" id="PF00440">
    <property type="entry name" value="TetR_N"/>
    <property type="match status" value="1"/>
</dbReference>
<protein>
    <submittedName>
        <fullName evidence="4">TetR family transcriptional regulator</fullName>
    </submittedName>
</protein>
<comment type="caution">
    <text evidence="4">The sequence shown here is derived from an EMBL/GenBank/DDBJ whole genome shotgun (WGS) entry which is preliminary data.</text>
</comment>
<dbReference type="GO" id="GO:0003677">
    <property type="term" value="F:DNA binding"/>
    <property type="evidence" value="ECO:0007669"/>
    <property type="project" value="UniProtKB-UniRule"/>
</dbReference>
<dbReference type="InterPro" id="IPR009057">
    <property type="entry name" value="Homeodomain-like_sf"/>
</dbReference>
<reference evidence="4 5" key="1">
    <citation type="submission" date="2017-02" db="EMBL/GenBank/DDBJ databases">
        <title>The new phylogeny of genus Mycobacterium.</title>
        <authorList>
            <person name="Tortoli E."/>
            <person name="Trovato A."/>
            <person name="Cirillo D.M."/>
        </authorList>
    </citation>
    <scope>NUCLEOTIDE SEQUENCE [LARGE SCALE GENOMIC DNA]</scope>
    <source>
        <strain evidence="4 5">DSM 45578</strain>
    </source>
</reference>
<gene>
    <name evidence="4" type="ORF">BST17_24390</name>
</gene>
<dbReference type="Gene3D" id="1.10.357.10">
    <property type="entry name" value="Tetracycline Repressor, domain 2"/>
    <property type="match status" value="1"/>
</dbReference>
<dbReference type="STRING" id="564198.BST17_24390"/>
<evidence type="ECO:0000256" key="1">
    <source>
        <dbReference type="ARBA" id="ARBA00023125"/>
    </source>
</evidence>
<dbReference type="OrthoDB" id="4377220at2"/>
<dbReference type="SUPFAM" id="SSF46689">
    <property type="entry name" value="Homeodomain-like"/>
    <property type="match status" value="1"/>
</dbReference>
<sequence length="202" mass="21553">MPRPRVYDLDTVLDTVEALVVAQGPAAVTVRAVAAAAGLSNGALYHNFSSRADLLGRAWLRAGARFLALQRAAAAATTGVDAVVAAAEAPADFAERYPDSARLVLTVRREEVLGPELSDGLDADLRDLDRQLVSVLVALADDVWGRRDAAAVDTITICIVDLPTAILLNRDRLADPTARAHLRAAVRAVLQTGPPPRKERHR</sequence>
<organism evidence="4 5">
    <name type="scientific">Mycolicibacterium bacteremicum</name>
    <name type="common">Mycobacterium bacteremicum</name>
    <dbReference type="NCBI Taxonomy" id="564198"/>
    <lineage>
        <taxon>Bacteria</taxon>
        <taxon>Bacillati</taxon>
        <taxon>Actinomycetota</taxon>
        <taxon>Actinomycetes</taxon>
        <taxon>Mycobacteriales</taxon>
        <taxon>Mycobacteriaceae</taxon>
        <taxon>Mycolicibacterium</taxon>
    </lineage>
</organism>
<evidence type="ECO:0000259" key="3">
    <source>
        <dbReference type="PROSITE" id="PS50977"/>
    </source>
</evidence>
<dbReference type="PROSITE" id="PS50977">
    <property type="entry name" value="HTH_TETR_2"/>
    <property type="match status" value="1"/>
</dbReference>
<dbReference type="Proteomes" id="UP000192366">
    <property type="component" value="Unassembled WGS sequence"/>
</dbReference>
<keyword evidence="1 2" id="KW-0238">DNA-binding</keyword>
<feature type="DNA-binding region" description="H-T-H motif" evidence="2">
    <location>
        <begin position="29"/>
        <end position="48"/>
    </location>
</feature>
<proteinExistence type="predicted"/>
<evidence type="ECO:0000256" key="2">
    <source>
        <dbReference type="PROSITE-ProRule" id="PRU00335"/>
    </source>
</evidence>
<dbReference type="InterPro" id="IPR001647">
    <property type="entry name" value="HTH_TetR"/>
</dbReference>
<evidence type="ECO:0000313" key="4">
    <source>
        <dbReference type="EMBL" id="ORA02293.1"/>
    </source>
</evidence>